<evidence type="ECO:0000256" key="5">
    <source>
        <dbReference type="ARBA" id="ARBA00022737"/>
    </source>
</evidence>
<evidence type="ECO:0000256" key="6">
    <source>
        <dbReference type="ARBA" id="ARBA00022989"/>
    </source>
</evidence>
<sequence>MIATDKRIPGYVRLTIAGLAGAASSFVSHPFDLVKYRMQMSGKGSTEGINISMLKAMQKVITEEGYLALFNGLSASILRQLTLTTTRLGLYTIVVDKFTAEDGTPPSVWLQINAGLLTGAMGAIVGNPADVIMWVQGSKRPEFEHFVDAHFYRQVALVRMSVDGANPPNERYKYKGTFNAFRRIIKEEGLGVLWIGIMSMKYVDGKPEYKGMFDVCSKMVTTEGITSLWKGVTANFARILPNNFMMFITLELLTKAYKKIVLGDHSGRGF</sequence>
<evidence type="ECO:0000256" key="4">
    <source>
        <dbReference type="ARBA" id="ARBA00022692"/>
    </source>
</evidence>
<comment type="similarity">
    <text evidence="2 9">Belongs to the mitochondrial carrier (TC 2.A.29) family.</text>
</comment>
<organism evidence="10 11">
    <name type="scientific">Polyplax serrata</name>
    <name type="common">Common mouse louse</name>
    <dbReference type="NCBI Taxonomy" id="468196"/>
    <lineage>
        <taxon>Eukaryota</taxon>
        <taxon>Metazoa</taxon>
        <taxon>Ecdysozoa</taxon>
        <taxon>Arthropoda</taxon>
        <taxon>Hexapoda</taxon>
        <taxon>Insecta</taxon>
        <taxon>Pterygota</taxon>
        <taxon>Neoptera</taxon>
        <taxon>Paraneoptera</taxon>
        <taxon>Psocodea</taxon>
        <taxon>Troctomorpha</taxon>
        <taxon>Phthiraptera</taxon>
        <taxon>Anoplura</taxon>
        <taxon>Polyplacidae</taxon>
        <taxon>Polyplax</taxon>
    </lineage>
</organism>
<dbReference type="SUPFAM" id="SSF103506">
    <property type="entry name" value="Mitochondrial carrier"/>
    <property type="match status" value="1"/>
</dbReference>
<dbReference type="EMBL" id="JAWJWE010000036">
    <property type="protein sequence ID" value="KAK6629867.1"/>
    <property type="molecule type" value="Genomic_DNA"/>
</dbReference>
<evidence type="ECO:0000256" key="1">
    <source>
        <dbReference type="ARBA" id="ARBA00004141"/>
    </source>
</evidence>
<feature type="repeat" description="Solcar" evidence="8">
    <location>
        <begin position="153"/>
        <end position="256"/>
    </location>
</feature>
<evidence type="ECO:0000256" key="8">
    <source>
        <dbReference type="PROSITE-ProRule" id="PRU00282"/>
    </source>
</evidence>
<dbReference type="PANTHER" id="PTHR45618">
    <property type="entry name" value="MITOCHONDRIAL DICARBOXYLATE CARRIER-RELATED"/>
    <property type="match status" value="1"/>
</dbReference>
<comment type="caution">
    <text evidence="10">The sequence shown here is derived from an EMBL/GenBank/DDBJ whole genome shotgun (WGS) entry which is preliminary data.</text>
</comment>
<reference evidence="10 11" key="1">
    <citation type="submission" date="2023-10" db="EMBL/GenBank/DDBJ databases">
        <title>Genomes of two closely related lineages of the louse Polyplax serrata with different host specificities.</title>
        <authorList>
            <person name="Martinu J."/>
            <person name="Tarabai H."/>
            <person name="Stefka J."/>
            <person name="Hypsa V."/>
        </authorList>
    </citation>
    <scope>NUCLEOTIDE SEQUENCE [LARGE SCALE GENOMIC DNA]</scope>
    <source>
        <strain evidence="10">HR10_N</strain>
    </source>
</reference>
<accession>A0AAN8PFW9</accession>
<evidence type="ECO:0000256" key="9">
    <source>
        <dbReference type="RuleBase" id="RU000488"/>
    </source>
</evidence>
<dbReference type="AlphaFoldDB" id="A0AAN8PFW9"/>
<evidence type="ECO:0000256" key="3">
    <source>
        <dbReference type="ARBA" id="ARBA00022448"/>
    </source>
</evidence>
<keyword evidence="4 8" id="KW-0812">Transmembrane</keyword>
<dbReference type="InterPro" id="IPR018108">
    <property type="entry name" value="MCP_transmembrane"/>
</dbReference>
<name>A0AAN8PFW9_POLSC</name>
<keyword evidence="6" id="KW-1133">Transmembrane helix</keyword>
<dbReference type="Pfam" id="PF00153">
    <property type="entry name" value="Mito_carr"/>
    <property type="match status" value="2"/>
</dbReference>
<evidence type="ECO:0000313" key="10">
    <source>
        <dbReference type="EMBL" id="KAK6629867.1"/>
    </source>
</evidence>
<dbReference type="InterPro" id="IPR050391">
    <property type="entry name" value="Mito_Metabolite_Transporter"/>
</dbReference>
<dbReference type="GO" id="GO:0016020">
    <property type="term" value="C:membrane"/>
    <property type="evidence" value="ECO:0007669"/>
    <property type="project" value="UniProtKB-SubCell"/>
</dbReference>
<dbReference type="InterPro" id="IPR023395">
    <property type="entry name" value="MCP_dom_sf"/>
</dbReference>
<evidence type="ECO:0000256" key="2">
    <source>
        <dbReference type="ARBA" id="ARBA00006375"/>
    </source>
</evidence>
<evidence type="ECO:0000313" key="11">
    <source>
        <dbReference type="Proteomes" id="UP001372834"/>
    </source>
</evidence>
<feature type="repeat" description="Solcar" evidence="8">
    <location>
        <begin position="8"/>
        <end position="97"/>
    </location>
</feature>
<keyword evidence="5" id="KW-0677">Repeat</keyword>
<keyword evidence="7 8" id="KW-0472">Membrane</keyword>
<gene>
    <name evidence="10" type="ORF">RUM43_003688</name>
</gene>
<keyword evidence="3 9" id="KW-0813">Transport</keyword>
<dbReference type="Gene3D" id="1.50.40.10">
    <property type="entry name" value="Mitochondrial carrier domain"/>
    <property type="match status" value="2"/>
</dbReference>
<comment type="subcellular location">
    <subcellularLocation>
        <location evidence="1">Membrane</location>
        <topology evidence="1">Multi-pass membrane protein</topology>
    </subcellularLocation>
</comment>
<dbReference type="Proteomes" id="UP001372834">
    <property type="component" value="Unassembled WGS sequence"/>
</dbReference>
<dbReference type="PROSITE" id="PS50920">
    <property type="entry name" value="SOLCAR"/>
    <property type="match status" value="2"/>
</dbReference>
<proteinExistence type="inferred from homology"/>
<protein>
    <submittedName>
        <fullName evidence="10">Uncharacterized protein</fullName>
    </submittedName>
</protein>
<evidence type="ECO:0000256" key="7">
    <source>
        <dbReference type="ARBA" id="ARBA00023136"/>
    </source>
</evidence>